<dbReference type="PaxDb" id="214684-Q5KL79"/>
<dbReference type="SMART" id="SM00490">
    <property type="entry name" value="HELICc"/>
    <property type="match status" value="1"/>
</dbReference>
<dbReference type="EMBL" id="AE017343">
    <property type="protein sequence ID" value="AAW42028.2"/>
    <property type="molecule type" value="Genomic_DNA"/>
</dbReference>
<dbReference type="STRING" id="214684.Q5KL79"/>
<sequence>MKPKFVDKSNSKQYDLPAVLQKLVCHFRTHRRPESQAIIFCKSKDQPETISQILKRAGQRATWYNSEAGDRDQVRKFFGPGHAQGESQIDFLCSTSGLGAGVNMPNIDVVYFLGDPWDLFEVIQGGGRGGRLGHLFKVCVFSGSFNTAVFYTPNGNRLLKEWMQHNVCRRLTIGSYMDGTEATCLTLNAGQCDLCVQSVPFKRGHQPTYSPLPRDPPLTSRLIQNSWFLLLDQAHPLFHQTVSAPCHEQDHLVAKNQVVIWENFIIRFNAQVVIPVTVVPTCPRD</sequence>
<dbReference type="GeneID" id="3256312"/>
<evidence type="ECO:0000313" key="3">
    <source>
        <dbReference type="Proteomes" id="UP000002149"/>
    </source>
</evidence>
<dbReference type="Gene3D" id="3.40.50.300">
    <property type="entry name" value="P-loop containing nucleotide triphosphate hydrolases"/>
    <property type="match status" value="1"/>
</dbReference>
<dbReference type="SUPFAM" id="SSF52540">
    <property type="entry name" value="P-loop containing nucleoside triphosphate hydrolases"/>
    <property type="match status" value="1"/>
</dbReference>
<evidence type="ECO:0000313" key="2">
    <source>
        <dbReference type="EMBL" id="AAW42028.2"/>
    </source>
</evidence>
<evidence type="ECO:0000259" key="1">
    <source>
        <dbReference type="PROSITE" id="PS51194"/>
    </source>
</evidence>
<dbReference type="AlphaFoldDB" id="Q5KL79"/>
<dbReference type="KEGG" id="cne:CNC00450"/>
<name>Q5KL79_CRYD1</name>
<keyword evidence="3" id="KW-1185">Reference proteome</keyword>
<dbReference type="HOGENOM" id="CLU_076923_0_0_1"/>
<protein>
    <recommendedName>
        <fullName evidence="1">Helicase C-terminal domain-containing protein</fullName>
    </recommendedName>
</protein>
<feature type="domain" description="Helicase C-terminal" evidence="1">
    <location>
        <begin position="19"/>
        <end position="188"/>
    </location>
</feature>
<organism evidence="2 3">
    <name type="scientific">Cryptococcus deneoformans (strain JEC21 / ATCC MYA-565)</name>
    <name type="common">Cryptococcus neoformans var. neoformans serotype D</name>
    <dbReference type="NCBI Taxonomy" id="214684"/>
    <lineage>
        <taxon>Eukaryota</taxon>
        <taxon>Fungi</taxon>
        <taxon>Dikarya</taxon>
        <taxon>Basidiomycota</taxon>
        <taxon>Agaricomycotina</taxon>
        <taxon>Tremellomycetes</taxon>
        <taxon>Tremellales</taxon>
        <taxon>Cryptococcaceae</taxon>
        <taxon>Cryptococcus</taxon>
        <taxon>Cryptococcus neoformans species complex</taxon>
    </lineage>
</organism>
<dbReference type="InterPro" id="IPR027417">
    <property type="entry name" value="P-loop_NTPase"/>
</dbReference>
<dbReference type="PROSITE" id="PS51194">
    <property type="entry name" value="HELICASE_CTER"/>
    <property type="match status" value="1"/>
</dbReference>
<dbReference type="OrthoDB" id="5425465at2759"/>
<dbReference type="InterPro" id="IPR001650">
    <property type="entry name" value="Helicase_C-like"/>
</dbReference>
<dbReference type="Pfam" id="PF00271">
    <property type="entry name" value="Helicase_C"/>
    <property type="match status" value="1"/>
</dbReference>
<reference evidence="2 3" key="1">
    <citation type="journal article" date="2005" name="Science">
        <title>The genome of the basidiomycetous yeast and human pathogen Cryptococcus neoformans.</title>
        <authorList>
            <person name="Loftus B.J."/>
            <person name="Fung E."/>
            <person name="Roncaglia P."/>
            <person name="Rowley D."/>
            <person name="Amedeo P."/>
            <person name="Bruno D."/>
            <person name="Vamathevan J."/>
            <person name="Miranda M."/>
            <person name="Anderson I.J."/>
            <person name="Fraser J.A."/>
            <person name="Allen J.E."/>
            <person name="Bosdet I.E."/>
            <person name="Brent M.R."/>
            <person name="Chiu R."/>
            <person name="Doering T.L."/>
            <person name="Donlin M.J."/>
            <person name="D'Souza C.A."/>
            <person name="Fox D.S."/>
            <person name="Grinberg V."/>
            <person name="Fu J."/>
            <person name="Fukushima M."/>
            <person name="Haas B.J."/>
            <person name="Huang J.C."/>
            <person name="Janbon G."/>
            <person name="Jones S.J."/>
            <person name="Koo H.L."/>
            <person name="Krzywinski M.I."/>
            <person name="Kwon-Chung J.K."/>
            <person name="Lengeler K.B."/>
            <person name="Maiti R."/>
            <person name="Marra M.A."/>
            <person name="Marra R.E."/>
            <person name="Mathewson C.A."/>
            <person name="Mitchell T.G."/>
            <person name="Pertea M."/>
            <person name="Riggs F.R."/>
            <person name="Salzberg S.L."/>
            <person name="Schein J.E."/>
            <person name="Shvartsbeyn A."/>
            <person name="Shin H."/>
            <person name="Shumway M."/>
            <person name="Specht C.A."/>
            <person name="Suh B.B."/>
            <person name="Tenney A."/>
            <person name="Utterback T.R."/>
            <person name="Wickes B.L."/>
            <person name="Wortman J.R."/>
            <person name="Wye N.H."/>
            <person name="Kronstad J.W."/>
            <person name="Lodge J.K."/>
            <person name="Heitman J."/>
            <person name="Davis R.W."/>
            <person name="Fraser C.M."/>
            <person name="Hyman R.W."/>
        </authorList>
    </citation>
    <scope>NUCLEOTIDE SEQUENCE [LARGE SCALE GENOMIC DNA]</scope>
    <source>
        <strain evidence="3">JEC21 / ATCC MYA-565</strain>
    </source>
</reference>
<dbReference type="InParanoid" id="Q5KL79"/>
<dbReference type="eggNOG" id="KOG0351">
    <property type="taxonomic scope" value="Eukaryota"/>
</dbReference>
<accession>Q5KL79</accession>
<proteinExistence type="predicted"/>
<dbReference type="Proteomes" id="UP000002149">
    <property type="component" value="Chromosome 3"/>
</dbReference>
<dbReference type="VEuPathDB" id="FungiDB:CNC00450"/>
<dbReference type="RefSeq" id="XP_024512325.1">
    <property type="nucleotide sequence ID" value="XM_024656657.1"/>
</dbReference>
<gene>
    <name evidence="2" type="ordered locus">CNC00450</name>
</gene>